<keyword evidence="2" id="KW-0560">Oxidoreductase</keyword>
<dbReference type="AlphaFoldDB" id="A0A8X8ICK8"/>
<evidence type="ECO:0000313" key="4">
    <source>
        <dbReference type="EMBL" id="SDW93793.1"/>
    </source>
</evidence>
<dbReference type="Gene3D" id="3.40.718.10">
    <property type="entry name" value="Isopropylmalate Dehydrogenase"/>
    <property type="match status" value="1"/>
</dbReference>
<accession>A0A8X8ICK8</accession>
<dbReference type="PANTHER" id="PTHR30004">
    <property type="entry name" value="4-HYDROXYTHREONINE-4-PHOSPHATE DEHYDROGENASE"/>
    <property type="match status" value="1"/>
</dbReference>
<keyword evidence="5" id="KW-1185">Reference proteome</keyword>
<dbReference type="Pfam" id="PF04166">
    <property type="entry name" value="PdxA"/>
    <property type="match status" value="1"/>
</dbReference>
<evidence type="ECO:0000313" key="5">
    <source>
        <dbReference type="Proteomes" id="UP000198711"/>
    </source>
</evidence>
<dbReference type="RefSeq" id="WP_092723747.1">
    <property type="nucleotide sequence ID" value="NZ_FNNO01000007.1"/>
</dbReference>
<dbReference type="SUPFAM" id="SSF53659">
    <property type="entry name" value="Isocitrate/Isopropylmalate dehydrogenase-like"/>
    <property type="match status" value="1"/>
</dbReference>
<name>A0A8X8ICK8_9BACT</name>
<evidence type="ECO:0000256" key="1">
    <source>
        <dbReference type="ARBA" id="ARBA00022723"/>
    </source>
</evidence>
<dbReference type="NCBIfam" id="TIGR00557">
    <property type="entry name" value="pdxA"/>
    <property type="match status" value="1"/>
</dbReference>
<evidence type="ECO:0000256" key="3">
    <source>
        <dbReference type="ARBA" id="ARBA00023027"/>
    </source>
</evidence>
<sequence>MSSELQKPVIGFSCGDLNGIGLELIIKTLADHRLLDFCIPVVFASNKSVNFYRKSLSDINFNYSNGKELDRLNTKQVNVYNSWEEDVVITPGQLNETGGKYALISLKDAAQALKNGQIQGLVTAPIHKKNIQSAEFQYSGHTPYLKALFEVNDVLMFMVAENIKVGLVTEHVTIADVAPHITRESITGKLRIMNSSLQKDFGIDKPRIAVLGLNPHAGDEGLIGNEEETIIKPAIKDARHSMMVFGPYSADAFFARGQHEKFDAILAMYHDQGLIPFKSLAIGEGVNYTAGLNAVRTSPDHGTAFDIAGKGKADASSFLAATFECIDIIRRKAGYAEMRQNPMRKMSAKMMANAVDEKLSEEAES</sequence>
<dbReference type="GO" id="GO:0016491">
    <property type="term" value="F:oxidoreductase activity"/>
    <property type="evidence" value="ECO:0007669"/>
    <property type="project" value="UniProtKB-KW"/>
</dbReference>
<protein>
    <submittedName>
        <fullName evidence="4">4-hydroxythreonine-4-phosphate dehydrogenase</fullName>
    </submittedName>
</protein>
<dbReference type="GO" id="GO:0046872">
    <property type="term" value="F:metal ion binding"/>
    <property type="evidence" value="ECO:0007669"/>
    <property type="project" value="UniProtKB-KW"/>
</dbReference>
<dbReference type="Proteomes" id="UP000198711">
    <property type="component" value="Unassembled WGS sequence"/>
</dbReference>
<organism evidence="4 5">
    <name type="scientific">Hydrobacter penzbergensis</name>
    <dbReference type="NCBI Taxonomy" id="1235997"/>
    <lineage>
        <taxon>Bacteria</taxon>
        <taxon>Pseudomonadati</taxon>
        <taxon>Bacteroidota</taxon>
        <taxon>Chitinophagia</taxon>
        <taxon>Chitinophagales</taxon>
        <taxon>Chitinophagaceae</taxon>
        <taxon>Hydrobacter</taxon>
    </lineage>
</organism>
<keyword evidence="1" id="KW-0479">Metal-binding</keyword>
<keyword evidence="3" id="KW-0520">NAD</keyword>
<dbReference type="PANTHER" id="PTHR30004:SF6">
    <property type="entry name" value="D-THREONATE 4-PHOSPHATE DEHYDROGENASE"/>
    <property type="match status" value="1"/>
</dbReference>
<comment type="caution">
    <text evidence="4">The sequence shown here is derived from an EMBL/GenBank/DDBJ whole genome shotgun (WGS) entry which is preliminary data.</text>
</comment>
<dbReference type="EMBL" id="FNNO01000007">
    <property type="protein sequence ID" value="SDW93793.1"/>
    <property type="molecule type" value="Genomic_DNA"/>
</dbReference>
<evidence type="ECO:0000256" key="2">
    <source>
        <dbReference type="ARBA" id="ARBA00023002"/>
    </source>
</evidence>
<dbReference type="InterPro" id="IPR005255">
    <property type="entry name" value="PdxA_fam"/>
</dbReference>
<proteinExistence type="predicted"/>
<reference evidence="4 5" key="1">
    <citation type="submission" date="2016-10" db="EMBL/GenBank/DDBJ databases">
        <authorList>
            <person name="Varghese N."/>
            <person name="Submissions S."/>
        </authorList>
    </citation>
    <scope>NUCLEOTIDE SEQUENCE [LARGE SCALE GENOMIC DNA]</scope>
    <source>
        <strain evidence="4 5">DSM 25353</strain>
    </source>
</reference>
<gene>
    <name evidence="4" type="ORF">SAMN05444410_107100</name>
</gene>
<dbReference type="GO" id="GO:0051287">
    <property type="term" value="F:NAD binding"/>
    <property type="evidence" value="ECO:0007669"/>
    <property type="project" value="InterPro"/>
</dbReference>